<dbReference type="InterPro" id="IPR044068">
    <property type="entry name" value="CB"/>
</dbReference>
<dbReference type="PANTHER" id="PTHR30349">
    <property type="entry name" value="PHAGE INTEGRASE-RELATED"/>
    <property type="match status" value="1"/>
</dbReference>
<protein>
    <submittedName>
        <fullName evidence="7">Site-specific integrase</fullName>
    </submittedName>
</protein>
<organism evidence="7 8">
    <name type="scientific">Actinocorallia longicatena</name>
    <dbReference type="NCBI Taxonomy" id="111803"/>
    <lineage>
        <taxon>Bacteria</taxon>
        <taxon>Bacillati</taxon>
        <taxon>Actinomycetota</taxon>
        <taxon>Actinomycetes</taxon>
        <taxon>Streptosporangiales</taxon>
        <taxon>Thermomonosporaceae</taxon>
        <taxon>Actinocorallia</taxon>
    </lineage>
</organism>
<keyword evidence="2 4" id="KW-0238">DNA-binding</keyword>
<dbReference type="PANTHER" id="PTHR30349:SF64">
    <property type="entry name" value="PROPHAGE INTEGRASE INTD-RELATED"/>
    <property type="match status" value="1"/>
</dbReference>
<evidence type="ECO:0000256" key="4">
    <source>
        <dbReference type="PROSITE-ProRule" id="PRU01248"/>
    </source>
</evidence>
<evidence type="ECO:0000256" key="1">
    <source>
        <dbReference type="ARBA" id="ARBA00008857"/>
    </source>
</evidence>
<gene>
    <name evidence="7" type="ORF">GCM10010468_00200</name>
</gene>
<keyword evidence="8" id="KW-1185">Reference proteome</keyword>
<dbReference type="InterPro" id="IPR013762">
    <property type="entry name" value="Integrase-like_cat_sf"/>
</dbReference>
<dbReference type="InterPro" id="IPR050090">
    <property type="entry name" value="Tyrosine_recombinase_XerCD"/>
</dbReference>
<dbReference type="PROSITE" id="PS51898">
    <property type="entry name" value="TYR_RECOMBINASE"/>
    <property type="match status" value="1"/>
</dbReference>
<accession>A0ABP6PUT9</accession>
<dbReference type="InterPro" id="IPR011010">
    <property type="entry name" value="DNA_brk_join_enz"/>
</dbReference>
<proteinExistence type="inferred from homology"/>
<feature type="domain" description="Tyr recombinase" evidence="5">
    <location>
        <begin position="172"/>
        <end position="369"/>
    </location>
</feature>
<dbReference type="EMBL" id="BAAAUV010000001">
    <property type="protein sequence ID" value="GAA3191724.1"/>
    <property type="molecule type" value="Genomic_DNA"/>
</dbReference>
<comment type="caution">
    <text evidence="7">The sequence shown here is derived from an EMBL/GenBank/DDBJ whole genome shotgun (WGS) entry which is preliminary data.</text>
</comment>
<sequence length="376" mass="40990">MSKITVGAYEGSIYREGAGWTVALSLGFKPDGTRNRIKRKGRTRAEAKDRIKQAVADMEKGVKRDHGYTVARAVNDLIETLAAGGLSDASIVGYRSYAANHISKIGAVKVADLTPDQVEKWLMTLRGTMASRTLGMIHGLLTRALDRAARFDKVDRNVSRLVATPKGKSKGRPSKSMTLDQAKAVLAEAAKPEHRFGPYVILAITTGLRTEELRALTWDDVDLTTGTVYVLRADREGGDTKTKKSRRGLGIAHTAVSALTAHKARQAGEKLIAGEAWKNNGLVFARPDGSGYRSQTAAYHFRKVLAAAGLNADEWTPRETRHCFVSIMSDQEVPIEVIADLCGHASSAVTNEVYRHQLKPVRRDATAHMDRIFGAA</sequence>
<evidence type="ECO:0000259" key="6">
    <source>
        <dbReference type="PROSITE" id="PS51900"/>
    </source>
</evidence>
<dbReference type="Gene3D" id="1.10.150.130">
    <property type="match status" value="1"/>
</dbReference>
<name>A0ABP6PUT9_9ACTN</name>
<reference evidence="8" key="1">
    <citation type="journal article" date="2019" name="Int. J. Syst. Evol. Microbiol.">
        <title>The Global Catalogue of Microorganisms (GCM) 10K type strain sequencing project: providing services to taxonomists for standard genome sequencing and annotation.</title>
        <authorList>
            <consortium name="The Broad Institute Genomics Platform"/>
            <consortium name="The Broad Institute Genome Sequencing Center for Infectious Disease"/>
            <person name="Wu L."/>
            <person name="Ma J."/>
        </authorList>
    </citation>
    <scope>NUCLEOTIDE SEQUENCE [LARGE SCALE GENOMIC DNA]</scope>
    <source>
        <strain evidence="8">JCM 9377</strain>
    </source>
</reference>
<dbReference type="SUPFAM" id="SSF56349">
    <property type="entry name" value="DNA breaking-rejoining enzymes"/>
    <property type="match status" value="1"/>
</dbReference>
<dbReference type="RefSeq" id="WP_344821004.1">
    <property type="nucleotide sequence ID" value="NZ_BAAAUV010000001.1"/>
</dbReference>
<evidence type="ECO:0000256" key="2">
    <source>
        <dbReference type="ARBA" id="ARBA00023125"/>
    </source>
</evidence>
<dbReference type="Pfam" id="PF00589">
    <property type="entry name" value="Phage_integrase"/>
    <property type="match status" value="1"/>
</dbReference>
<dbReference type="InterPro" id="IPR010998">
    <property type="entry name" value="Integrase_recombinase_N"/>
</dbReference>
<dbReference type="PROSITE" id="PS51900">
    <property type="entry name" value="CB"/>
    <property type="match status" value="1"/>
</dbReference>
<evidence type="ECO:0000313" key="7">
    <source>
        <dbReference type="EMBL" id="GAA3191724.1"/>
    </source>
</evidence>
<dbReference type="InterPro" id="IPR002104">
    <property type="entry name" value="Integrase_catalytic"/>
</dbReference>
<evidence type="ECO:0000313" key="8">
    <source>
        <dbReference type="Proteomes" id="UP001501237"/>
    </source>
</evidence>
<comment type="similarity">
    <text evidence="1">Belongs to the 'phage' integrase family.</text>
</comment>
<feature type="domain" description="Core-binding (CB)" evidence="6">
    <location>
        <begin position="68"/>
        <end position="145"/>
    </location>
</feature>
<evidence type="ECO:0000256" key="3">
    <source>
        <dbReference type="ARBA" id="ARBA00023172"/>
    </source>
</evidence>
<dbReference type="Proteomes" id="UP001501237">
    <property type="component" value="Unassembled WGS sequence"/>
</dbReference>
<dbReference type="Gene3D" id="1.10.443.10">
    <property type="entry name" value="Intergrase catalytic core"/>
    <property type="match status" value="1"/>
</dbReference>
<dbReference type="CDD" id="cd01189">
    <property type="entry name" value="INT_ICEBs1_C_like"/>
    <property type="match status" value="1"/>
</dbReference>
<evidence type="ECO:0000259" key="5">
    <source>
        <dbReference type="PROSITE" id="PS51898"/>
    </source>
</evidence>
<keyword evidence="3" id="KW-0233">DNA recombination</keyword>